<dbReference type="EMBL" id="JBFTWV010000031">
    <property type="protein sequence ID" value="KAL2795851.1"/>
    <property type="molecule type" value="Genomic_DNA"/>
</dbReference>
<comment type="caution">
    <text evidence="3">The sequence shown here is derived from an EMBL/GenBank/DDBJ whole genome shotgun (WGS) entry which is preliminary data.</text>
</comment>
<keyword evidence="1" id="KW-0812">Transmembrane</keyword>
<evidence type="ECO:0000313" key="4">
    <source>
        <dbReference type="Proteomes" id="UP001610563"/>
    </source>
</evidence>
<dbReference type="Pfam" id="PF10311">
    <property type="entry name" value="Ilm1"/>
    <property type="match status" value="1"/>
</dbReference>
<feature type="signal peptide" evidence="2">
    <location>
        <begin position="1"/>
        <end position="21"/>
    </location>
</feature>
<keyword evidence="4" id="KW-1185">Reference proteome</keyword>
<sequence>MGLLSSKTLIKAHALFLFTLAVYLTKSPEVITESDVVFMMGEFLQLDATPTFSRPQSPFAVCGILLVADALIDLILVTKIPHINEILAMAEAARSQAPSSVDGPARIRSNPFIARLASLYSEIWTLLSASRFCLFFAVSFFIYQSKPDAWGVIGGSTGAGAGPAVARSGSSFRFGLESTAGAVSGLDQLKNRVVFTYGFMEMMFWFWIFLTLREERQEIAMRFAERDR</sequence>
<reference evidence="3 4" key="1">
    <citation type="submission" date="2024-07" db="EMBL/GenBank/DDBJ databases">
        <title>Section-level genome sequencing and comparative genomics of Aspergillus sections Usti and Cavernicolus.</title>
        <authorList>
            <consortium name="Lawrence Berkeley National Laboratory"/>
            <person name="Nybo J.L."/>
            <person name="Vesth T.C."/>
            <person name="Theobald S."/>
            <person name="Frisvad J.C."/>
            <person name="Larsen T.O."/>
            <person name="Kjaerboelling I."/>
            <person name="Rothschild-Mancinelli K."/>
            <person name="Lyhne E.K."/>
            <person name="Kogle M.E."/>
            <person name="Barry K."/>
            <person name="Clum A."/>
            <person name="Na H."/>
            <person name="Ledsgaard L."/>
            <person name="Lin J."/>
            <person name="Lipzen A."/>
            <person name="Kuo A."/>
            <person name="Riley R."/>
            <person name="Mondo S."/>
            <person name="Labutti K."/>
            <person name="Haridas S."/>
            <person name="Pangalinan J."/>
            <person name="Salamov A.A."/>
            <person name="Simmons B.A."/>
            <person name="Magnuson J.K."/>
            <person name="Chen J."/>
            <person name="Drula E."/>
            <person name="Henrissat B."/>
            <person name="Wiebenga A."/>
            <person name="Lubbers R.J."/>
            <person name="Gomes A.C."/>
            <person name="Makela M.R."/>
            <person name="Stajich J."/>
            <person name="Grigoriev I.V."/>
            <person name="Mortensen U.H."/>
            <person name="De Vries R.P."/>
            <person name="Baker S.E."/>
            <person name="Andersen M.R."/>
        </authorList>
    </citation>
    <scope>NUCLEOTIDE SEQUENCE [LARGE SCALE GENOMIC DNA]</scope>
    <source>
        <strain evidence="3 4">CBS 209.92</strain>
    </source>
</reference>
<dbReference type="InterPro" id="IPR018815">
    <property type="entry name" value="Incr_loss_mito_DNA_1"/>
</dbReference>
<evidence type="ECO:0000313" key="3">
    <source>
        <dbReference type="EMBL" id="KAL2795851.1"/>
    </source>
</evidence>
<proteinExistence type="predicted"/>
<keyword evidence="1" id="KW-0472">Membrane</keyword>
<keyword evidence="2" id="KW-0732">Signal</keyword>
<name>A0ABR4GA16_9EURO</name>
<dbReference type="PANTHER" id="PTHR28029">
    <property type="entry name" value="PROTEIN ILM1"/>
    <property type="match status" value="1"/>
</dbReference>
<dbReference type="PANTHER" id="PTHR28029:SF1">
    <property type="entry name" value="PROTEIN ILM1"/>
    <property type="match status" value="1"/>
</dbReference>
<keyword evidence="1" id="KW-1133">Transmembrane helix</keyword>
<accession>A0ABR4GA16</accession>
<dbReference type="Proteomes" id="UP001610563">
    <property type="component" value="Unassembled WGS sequence"/>
</dbReference>
<feature type="transmembrane region" description="Helical" evidence="1">
    <location>
        <begin position="194"/>
        <end position="212"/>
    </location>
</feature>
<evidence type="ECO:0000256" key="2">
    <source>
        <dbReference type="SAM" id="SignalP"/>
    </source>
</evidence>
<feature type="chain" id="PRO_5047090496" evidence="2">
    <location>
        <begin position="22"/>
        <end position="228"/>
    </location>
</feature>
<gene>
    <name evidence="3" type="ORF">BJX66DRAFT_300973</name>
</gene>
<evidence type="ECO:0000256" key="1">
    <source>
        <dbReference type="SAM" id="Phobius"/>
    </source>
</evidence>
<organism evidence="3 4">
    <name type="scientific">Aspergillus keveii</name>
    <dbReference type="NCBI Taxonomy" id="714993"/>
    <lineage>
        <taxon>Eukaryota</taxon>
        <taxon>Fungi</taxon>
        <taxon>Dikarya</taxon>
        <taxon>Ascomycota</taxon>
        <taxon>Pezizomycotina</taxon>
        <taxon>Eurotiomycetes</taxon>
        <taxon>Eurotiomycetidae</taxon>
        <taxon>Eurotiales</taxon>
        <taxon>Aspergillaceae</taxon>
        <taxon>Aspergillus</taxon>
        <taxon>Aspergillus subgen. Nidulantes</taxon>
    </lineage>
</organism>
<protein>
    <submittedName>
        <fullName evidence="3">Increased loss of mitochondrial DNA protein 1</fullName>
    </submittedName>
</protein>
<feature type="transmembrane region" description="Helical" evidence="1">
    <location>
        <begin position="123"/>
        <end position="143"/>
    </location>
</feature>